<feature type="compositionally biased region" description="Low complexity" evidence="1">
    <location>
        <begin position="74"/>
        <end position="84"/>
    </location>
</feature>
<feature type="compositionally biased region" description="Gly residues" evidence="1">
    <location>
        <begin position="94"/>
        <end position="104"/>
    </location>
</feature>
<feature type="compositionally biased region" description="Polar residues" evidence="1">
    <location>
        <begin position="109"/>
        <end position="118"/>
    </location>
</feature>
<reference evidence="3 4" key="1">
    <citation type="submission" date="2016-07" db="EMBL/GenBank/DDBJ databases">
        <title>Pervasive Adenine N6-methylation of Active Genes in Fungi.</title>
        <authorList>
            <consortium name="DOE Joint Genome Institute"/>
            <person name="Mondo S.J."/>
            <person name="Dannebaum R.O."/>
            <person name="Kuo R.C."/>
            <person name="Labutti K."/>
            <person name="Haridas S."/>
            <person name="Kuo A."/>
            <person name="Salamov A."/>
            <person name="Ahrendt S.R."/>
            <person name="Lipzen A."/>
            <person name="Sullivan W."/>
            <person name="Andreopoulos W.B."/>
            <person name="Clum A."/>
            <person name="Lindquist E."/>
            <person name="Daum C."/>
            <person name="Ramamoorthy G.K."/>
            <person name="Gryganskyi A."/>
            <person name="Culley D."/>
            <person name="Magnuson J.K."/>
            <person name="James T.Y."/>
            <person name="O'Malley M.A."/>
            <person name="Stajich J.E."/>
            <person name="Spatafora J.W."/>
            <person name="Visel A."/>
            <person name="Grigoriev I.V."/>
        </authorList>
    </citation>
    <scope>NUCLEOTIDE SEQUENCE [LARGE SCALE GENOMIC DNA]</scope>
    <source>
        <strain evidence="3 4">62-1032</strain>
    </source>
</reference>
<dbReference type="Gene3D" id="3.40.50.11350">
    <property type="match status" value="1"/>
</dbReference>
<organism evidence="3 4">
    <name type="scientific">Leucosporidium creatinivorum</name>
    <dbReference type="NCBI Taxonomy" id="106004"/>
    <lineage>
        <taxon>Eukaryota</taxon>
        <taxon>Fungi</taxon>
        <taxon>Dikarya</taxon>
        <taxon>Basidiomycota</taxon>
        <taxon>Pucciniomycotina</taxon>
        <taxon>Microbotryomycetes</taxon>
        <taxon>Leucosporidiales</taxon>
        <taxon>Leucosporidium</taxon>
    </lineage>
</organism>
<dbReference type="STRING" id="106004.A0A1Y2FWV2"/>
<dbReference type="InParanoid" id="A0A1Y2FWV2"/>
<dbReference type="GO" id="GO:0006487">
    <property type="term" value="P:protein N-linked glycosylation"/>
    <property type="evidence" value="ECO:0007669"/>
    <property type="project" value="TreeGrafter"/>
</dbReference>
<name>A0A1Y2FWV2_9BASI</name>
<dbReference type="OrthoDB" id="428346at2759"/>
<feature type="compositionally biased region" description="Acidic residues" evidence="1">
    <location>
        <begin position="412"/>
        <end position="426"/>
    </location>
</feature>
<dbReference type="AlphaFoldDB" id="A0A1Y2FWV2"/>
<feature type="transmembrane region" description="Helical" evidence="2">
    <location>
        <begin position="260"/>
        <end position="277"/>
    </location>
</feature>
<comment type="caution">
    <text evidence="3">The sequence shown here is derived from an EMBL/GenBank/DDBJ whole genome shotgun (WGS) entry which is preliminary data.</text>
</comment>
<sequence length="940" mass="103406">MTSHRRAASRSAGPSAHHTTSSSISTAYKLAPSPILSATPFASSGAISPTRLSYDPPLFPSLVDEARDTRERSLSLGEGSSRGETQQGLAANEGRGGAVGVQGGKGRRSPTSSSFSEGRSTRGGLKGSSSSSTLPLTAPHLSPSLSSSSHQQSFLTTVDIRPQPLPTASYRLSPHLPSSIRPPPPPSHLNPSQHPAIQRILSTFTSLLPSSIAQTLPQFSPPHQQQFAHPPISPSLLRPRPVAPAVAAGRARRRRTTKRAALIVFVLGGLLLLGLRIRDGEDGDRGPTPKTPFAIQPLNRTDSPLAPLHILDDDDTSSPSADIPIDQIFIANADDSLLPSHPEPFFLLDRRARLAKEKEDKRKKDKAAKYKKLLPLGGDARRHKYGANFQPAAGETVEGAAESTKEGVQVDAVDDDDDDDQEEEEENSNRKTGSMPSQELLKRWFEEDQEKYEQEADDWRDFEWEVPEPHESLDRAILTLDEDELALLSYIRSVQLLPVASGVGLASSSPSTTPEMLSPSELGEMPLLEEGRGDESKWDQLRIEAKGEIGQGKCAGNTWLEEYRRMHEEMLSGEREPKFISYHCERGMNCGGLGDRLLGMTSALYMGLMTNRAFLAEWQTPIPLDVVFDSPLLNWSYSSFTSSQHPVLGQPALADAAADLDIVHFDRLSMDITFGSTSWNPKKGRTPTKGFEMRDLAYQSPWIKLFTNRGLILRSFRWPHLRKKIERHGLQAHTAFACISRYLFRPKATSMGLITQYTSVLALPTVFSVGIQIRTGDKSMKDPEYDLENTVQRHLPFFSCAGDLARTYADPSQKIIYYLVTDSAHLKADAQKVLGNQLIVTDMVPQHVHQKSGHVDGVMGAVVEDWILAKTDFRVITQDSGFGKLATFSSAKESTTVTIFPRFNTDVARLQSKKSHLKVDCTKPEALASFEEISSEWSLG</sequence>
<feature type="region of interest" description="Disordered" evidence="1">
    <location>
        <begin position="280"/>
        <end position="317"/>
    </location>
</feature>
<keyword evidence="2" id="KW-1133">Transmembrane helix</keyword>
<feature type="region of interest" description="Disordered" evidence="1">
    <location>
        <begin position="220"/>
        <end position="239"/>
    </location>
</feature>
<keyword evidence="2" id="KW-0812">Transmembrane</keyword>
<evidence type="ECO:0000256" key="2">
    <source>
        <dbReference type="SAM" id="Phobius"/>
    </source>
</evidence>
<feature type="compositionally biased region" description="Low complexity" evidence="1">
    <location>
        <begin position="9"/>
        <end position="24"/>
    </location>
</feature>
<feature type="region of interest" description="Disordered" evidence="1">
    <location>
        <begin position="1"/>
        <end position="24"/>
    </location>
</feature>
<feature type="compositionally biased region" description="Low complexity" evidence="1">
    <location>
        <begin position="128"/>
        <end position="153"/>
    </location>
</feature>
<keyword evidence="2" id="KW-0472">Membrane</keyword>
<dbReference type="GO" id="GO:0046921">
    <property type="term" value="F:alpha-(1-&gt;6)-fucosyltransferase activity"/>
    <property type="evidence" value="ECO:0007669"/>
    <property type="project" value="TreeGrafter"/>
</dbReference>
<evidence type="ECO:0000313" key="4">
    <source>
        <dbReference type="Proteomes" id="UP000193467"/>
    </source>
</evidence>
<evidence type="ECO:0000256" key="1">
    <source>
        <dbReference type="SAM" id="MobiDB-lite"/>
    </source>
</evidence>
<accession>A0A1Y2FWV2</accession>
<keyword evidence="4" id="KW-1185">Reference proteome</keyword>
<feature type="region of interest" description="Disordered" evidence="1">
    <location>
        <begin position="393"/>
        <end position="439"/>
    </location>
</feature>
<dbReference type="EMBL" id="MCGR01000010">
    <property type="protein sequence ID" value="ORY88458.1"/>
    <property type="molecule type" value="Genomic_DNA"/>
</dbReference>
<proteinExistence type="predicted"/>
<dbReference type="PANTHER" id="PTHR13132">
    <property type="entry name" value="ALPHA- 1,6 -FUCOSYLTRANSFERASE"/>
    <property type="match status" value="1"/>
</dbReference>
<evidence type="ECO:0000313" key="3">
    <source>
        <dbReference type="EMBL" id="ORY88458.1"/>
    </source>
</evidence>
<dbReference type="PANTHER" id="PTHR13132:SF29">
    <property type="entry name" value="ALPHA-(1,6)-FUCOSYLTRANSFERASE"/>
    <property type="match status" value="1"/>
</dbReference>
<dbReference type="Proteomes" id="UP000193467">
    <property type="component" value="Unassembled WGS sequence"/>
</dbReference>
<feature type="region of interest" description="Disordered" evidence="1">
    <location>
        <begin position="69"/>
        <end position="192"/>
    </location>
</feature>
<gene>
    <name evidence="3" type="ORF">BCR35DRAFT_301596</name>
</gene>
<protein>
    <submittedName>
        <fullName evidence="3">Uncharacterized protein</fullName>
    </submittedName>
</protein>